<evidence type="ECO:0000313" key="3">
    <source>
        <dbReference type="Proteomes" id="UP000346198"/>
    </source>
</evidence>
<sequence length="615" mass="64348">MIKVTTALLSLAAILFAGSTLAVEIKSTGNGNWTNTATWNSGTVPAIADRALIIFDNTVTVDSPSNQVGSLRLDAGKAFLNIETGGALTVVNSGTYPTNGSVSFKWAGTPCTINVQGGDFTVQGNTELDGGNAGVTNMFNVTSGSIDLSSYFEIGDAGAGGLSLVAVIGADASFRVGGNMKIGASAILGWTPAEDGAVTAMVSDNFKNVILLGGTLLVDMTGMKGRPAEIMLIDNNGPDAIDGTFATTNLIGNSDYVVSYTGGDGNDLVLSNVAPVLASSQLITGWTRAQTFPSEKTPAENGLKVRVDEIDNSGTASKFDRGSSDMTYGSGLFTNVADEAVFHGSTSCYTLAVDDALRVVITNGYGANGLIFQLDYVLGDWTAPFAQSPKTLNVKYIEGDLGIPTNTLLTSDFMFNSGATTFTNYADVDASLTGYDVADRTLTNGQYAVFEITVSTNVFGSDGACYIDNIALAATITTNETLSGYEEWAADYPTLVGGEQDDDDGDGLLNIEEFGLGGDPTNSADIGYVPTLGTALASGTNWFEYIHVQRTSANNDLTYYLEQDDNLVVAPGWTNSGDYIVVGTNSMPSDADFEAVTNWISTEGKSAEFIQLIIE</sequence>
<keyword evidence="1" id="KW-0732">Signal</keyword>
<reference evidence="2 3" key="1">
    <citation type="submission" date="2019-04" db="EMBL/GenBank/DDBJ databases">
        <authorList>
            <person name="Van Vliet M D."/>
        </authorList>
    </citation>
    <scope>NUCLEOTIDE SEQUENCE [LARGE SCALE GENOMIC DNA]</scope>
    <source>
        <strain evidence="2 3">F21</strain>
    </source>
</reference>
<gene>
    <name evidence="2" type="ORF">SCARR_03957</name>
</gene>
<evidence type="ECO:0000256" key="1">
    <source>
        <dbReference type="SAM" id="SignalP"/>
    </source>
</evidence>
<protein>
    <submittedName>
        <fullName evidence="2">Uncharacterized protein</fullName>
    </submittedName>
</protein>
<feature type="chain" id="PRO_5025545808" evidence="1">
    <location>
        <begin position="23"/>
        <end position="615"/>
    </location>
</feature>
<proteinExistence type="predicted"/>
<dbReference type="RefSeq" id="WP_136063309.1">
    <property type="nucleotide sequence ID" value="NZ_CAAHFH010000002.1"/>
</dbReference>
<dbReference type="Proteomes" id="UP000346198">
    <property type="component" value="Unassembled WGS sequence"/>
</dbReference>
<accession>A0A6C2URM3</accession>
<feature type="signal peptide" evidence="1">
    <location>
        <begin position="1"/>
        <end position="22"/>
    </location>
</feature>
<dbReference type="AlphaFoldDB" id="A0A6C2URM3"/>
<dbReference type="InterPro" id="IPR018247">
    <property type="entry name" value="EF_Hand_1_Ca_BS"/>
</dbReference>
<name>A0A6C2URM3_9BACT</name>
<evidence type="ECO:0000313" key="2">
    <source>
        <dbReference type="EMBL" id="VGO21877.1"/>
    </source>
</evidence>
<organism evidence="2 3">
    <name type="scientific">Pontiella sulfatireligans</name>
    <dbReference type="NCBI Taxonomy" id="2750658"/>
    <lineage>
        <taxon>Bacteria</taxon>
        <taxon>Pseudomonadati</taxon>
        <taxon>Kiritimatiellota</taxon>
        <taxon>Kiritimatiellia</taxon>
        <taxon>Kiritimatiellales</taxon>
        <taxon>Pontiellaceae</taxon>
        <taxon>Pontiella</taxon>
    </lineage>
</organism>
<keyword evidence="3" id="KW-1185">Reference proteome</keyword>
<dbReference type="PROSITE" id="PS00018">
    <property type="entry name" value="EF_HAND_1"/>
    <property type="match status" value="1"/>
</dbReference>
<dbReference type="EMBL" id="CAAHFH010000002">
    <property type="protein sequence ID" value="VGO21877.1"/>
    <property type="molecule type" value="Genomic_DNA"/>
</dbReference>